<sequence>MKDLEISILNFTNQIMLLVFCEIQYKIIKEQKIIIKINFDKLISFQSPLKKTQNTLKDKKKP</sequence>
<keyword evidence="2" id="KW-1185">Reference proteome</keyword>
<name>A0A3M7RHN4_BRAPC</name>
<comment type="caution">
    <text evidence="1">The sequence shown here is derived from an EMBL/GenBank/DDBJ whole genome shotgun (WGS) entry which is preliminary data.</text>
</comment>
<evidence type="ECO:0000313" key="2">
    <source>
        <dbReference type="Proteomes" id="UP000276133"/>
    </source>
</evidence>
<organism evidence="1 2">
    <name type="scientific">Brachionus plicatilis</name>
    <name type="common">Marine rotifer</name>
    <name type="synonym">Brachionus muelleri</name>
    <dbReference type="NCBI Taxonomy" id="10195"/>
    <lineage>
        <taxon>Eukaryota</taxon>
        <taxon>Metazoa</taxon>
        <taxon>Spiralia</taxon>
        <taxon>Gnathifera</taxon>
        <taxon>Rotifera</taxon>
        <taxon>Eurotatoria</taxon>
        <taxon>Monogononta</taxon>
        <taxon>Pseudotrocha</taxon>
        <taxon>Ploima</taxon>
        <taxon>Brachionidae</taxon>
        <taxon>Brachionus</taxon>
    </lineage>
</organism>
<reference evidence="1 2" key="1">
    <citation type="journal article" date="2018" name="Sci. Rep.">
        <title>Genomic signatures of local adaptation to the degree of environmental predictability in rotifers.</title>
        <authorList>
            <person name="Franch-Gras L."/>
            <person name="Hahn C."/>
            <person name="Garcia-Roger E.M."/>
            <person name="Carmona M.J."/>
            <person name="Serra M."/>
            <person name="Gomez A."/>
        </authorList>
    </citation>
    <scope>NUCLEOTIDE SEQUENCE [LARGE SCALE GENOMIC DNA]</scope>
    <source>
        <strain evidence="1">HYR1</strain>
    </source>
</reference>
<gene>
    <name evidence="1" type="ORF">BpHYR1_039615</name>
</gene>
<dbReference type="Proteomes" id="UP000276133">
    <property type="component" value="Unassembled WGS sequence"/>
</dbReference>
<protein>
    <submittedName>
        <fullName evidence="1">Uncharacterized protein</fullName>
    </submittedName>
</protein>
<dbReference type="AlphaFoldDB" id="A0A3M7RHN4"/>
<evidence type="ECO:0000313" key="1">
    <source>
        <dbReference type="EMBL" id="RNA22989.1"/>
    </source>
</evidence>
<dbReference type="EMBL" id="REGN01003368">
    <property type="protein sequence ID" value="RNA22989.1"/>
    <property type="molecule type" value="Genomic_DNA"/>
</dbReference>
<proteinExistence type="predicted"/>
<accession>A0A3M7RHN4</accession>